<dbReference type="EMBL" id="JBGFFE010000012">
    <property type="protein sequence ID" value="MEY8763861.1"/>
    <property type="molecule type" value="Genomic_DNA"/>
</dbReference>
<evidence type="ECO:0000256" key="1">
    <source>
        <dbReference type="ARBA" id="ARBA00006432"/>
    </source>
</evidence>
<comment type="similarity">
    <text evidence="1">Belongs to the ATP-dependent AMP-binding enzyme family.</text>
</comment>
<dbReference type="Proteomes" id="UP001565220">
    <property type="component" value="Unassembled WGS sequence"/>
</dbReference>
<accession>A0ABV4DYB2</accession>
<comment type="caution">
    <text evidence="5">The sequence shown here is derived from an EMBL/GenBank/DDBJ whole genome shotgun (WGS) entry which is preliminary data.</text>
</comment>
<dbReference type="SUPFAM" id="SSF56801">
    <property type="entry name" value="Acetyl-CoA synthetase-like"/>
    <property type="match status" value="1"/>
</dbReference>
<dbReference type="InterPro" id="IPR045851">
    <property type="entry name" value="AMP-bd_C_sf"/>
</dbReference>
<evidence type="ECO:0000256" key="2">
    <source>
        <dbReference type="ARBA" id="ARBA00022598"/>
    </source>
</evidence>
<keyword evidence="2" id="KW-0436">Ligase</keyword>
<dbReference type="Pfam" id="PF00501">
    <property type="entry name" value="AMP-binding"/>
    <property type="match status" value="2"/>
</dbReference>
<reference evidence="5 6" key="1">
    <citation type="submission" date="2024-08" db="EMBL/GenBank/DDBJ databases">
        <title>Clostridium lapicellarii sp. nov., and Clostridium renhuaiense sp. nov., two species isolated from the mud in a fermentation cellar used for producing sauce-flavour Chinese liquors.</title>
        <authorList>
            <person name="Yang F."/>
            <person name="Wang H."/>
            <person name="Chen L.Q."/>
            <person name="Zhou N."/>
            <person name="Lu J.J."/>
            <person name="Pu X.X."/>
            <person name="Wan B."/>
            <person name="Wang L."/>
            <person name="Liu S.J."/>
        </authorList>
    </citation>
    <scope>NUCLEOTIDE SEQUENCE [LARGE SCALE GENOMIC DNA]</scope>
    <source>
        <strain evidence="5 6">MT-113</strain>
    </source>
</reference>
<organism evidence="5 6">
    <name type="scientific">Clostridium lapidicellarium</name>
    <dbReference type="NCBI Taxonomy" id="3240931"/>
    <lineage>
        <taxon>Bacteria</taxon>
        <taxon>Bacillati</taxon>
        <taxon>Bacillota</taxon>
        <taxon>Clostridia</taxon>
        <taxon>Eubacteriales</taxon>
        <taxon>Clostridiaceae</taxon>
        <taxon>Clostridium</taxon>
    </lineage>
</organism>
<sequence>MLIYSGVFKNAEENPQKVCMIFGERKITYGELVESINKRAIFLAGKYTMGEKIVIGNMNPFNTIINFLACSRAGLISIPVNPKTSSCQMDEIMKKVNASFIMDDRSCFDLDKEGENLKLPHIEDSYIFLGALSSGTTGHSKIIWRDHKSWTSAFKYQSEVFHISRKDVLFLAGYLSYTANLNSALHILNEGGSIVFSKSIYPRTWIKEMKQNDVTSIFMVPAHYRILLKELGEDLDQIRSVLSAGDKLDEKTACKLKNRFSNAHICEYYGASELGHVAYMDFTETYREGCVGKAFPQVKFWLENNLIWVKSPYIAPNFRPKATVGDIGKIDGQGNLYVLGRKNNTINKGGVKILPYNIEKVLNNHPSVLKSVVFGIKHPVKGEETGAVILSKDDTLTEKYIREYCKTHLKPYLQPRKIRIVKNFKLNSNGKIDMNAL</sequence>
<proteinExistence type="inferred from homology"/>
<evidence type="ECO:0000313" key="6">
    <source>
        <dbReference type="Proteomes" id="UP001565220"/>
    </source>
</evidence>
<gene>
    <name evidence="5" type="ORF">AB8S09_09455</name>
</gene>
<dbReference type="InterPro" id="IPR000873">
    <property type="entry name" value="AMP-dep_synth/lig_dom"/>
</dbReference>
<dbReference type="InterPro" id="IPR025110">
    <property type="entry name" value="AMP-bd_C"/>
</dbReference>
<evidence type="ECO:0000259" key="4">
    <source>
        <dbReference type="Pfam" id="PF13193"/>
    </source>
</evidence>
<keyword evidence="6" id="KW-1185">Reference proteome</keyword>
<dbReference type="PANTHER" id="PTHR43201:SF5">
    <property type="entry name" value="MEDIUM-CHAIN ACYL-COA LIGASE ACSF2, MITOCHONDRIAL"/>
    <property type="match status" value="1"/>
</dbReference>
<dbReference type="Gene3D" id="3.30.300.30">
    <property type="match status" value="1"/>
</dbReference>
<dbReference type="PANTHER" id="PTHR43201">
    <property type="entry name" value="ACYL-COA SYNTHETASE"/>
    <property type="match status" value="1"/>
</dbReference>
<protein>
    <submittedName>
        <fullName evidence="5">Class I adenylate-forming enzyme family protein</fullName>
    </submittedName>
</protein>
<feature type="domain" description="AMP-dependent synthetase/ligase" evidence="3">
    <location>
        <begin position="133"/>
        <end position="299"/>
    </location>
</feature>
<name>A0ABV4DYB2_9CLOT</name>
<dbReference type="Gene3D" id="3.40.50.12780">
    <property type="entry name" value="N-terminal domain of ligase-like"/>
    <property type="match status" value="1"/>
</dbReference>
<feature type="domain" description="AMP-binding enzyme C-terminal" evidence="4">
    <location>
        <begin position="358"/>
        <end position="431"/>
    </location>
</feature>
<feature type="domain" description="AMP-dependent synthetase/ligase" evidence="3">
    <location>
        <begin position="8"/>
        <end position="104"/>
    </location>
</feature>
<dbReference type="RefSeq" id="WP_294182699.1">
    <property type="nucleotide sequence ID" value="NZ_JBGFFE010000012.1"/>
</dbReference>
<dbReference type="InterPro" id="IPR042099">
    <property type="entry name" value="ANL_N_sf"/>
</dbReference>
<evidence type="ECO:0000259" key="3">
    <source>
        <dbReference type="Pfam" id="PF00501"/>
    </source>
</evidence>
<evidence type="ECO:0000313" key="5">
    <source>
        <dbReference type="EMBL" id="MEY8763861.1"/>
    </source>
</evidence>
<dbReference type="Pfam" id="PF13193">
    <property type="entry name" value="AMP-binding_C"/>
    <property type="match status" value="1"/>
</dbReference>